<evidence type="ECO:0000256" key="1">
    <source>
        <dbReference type="SAM" id="SignalP"/>
    </source>
</evidence>
<dbReference type="EMBL" id="NGJT01000001">
    <property type="protein sequence ID" value="RST96289.1"/>
    <property type="molecule type" value="Genomic_DNA"/>
</dbReference>
<feature type="chain" id="PRO_5039454440" evidence="1">
    <location>
        <begin position="22"/>
        <end position="146"/>
    </location>
</feature>
<protein>
    <submittedName>
        <fullName evidence="2">Uncharacterized protein</fullName>
    </submittedName>
</protein>
<organism evidence="2 3">
    <name type="scientific">Vagococcus bubulae</name>
    <dbReference type="NCBI Taxonomy" id="1977868"/>
    <lineage>
        <taxon>Bacteria</taxon>
        <taxon>Bacillati</taxon>
        <taxon>Bacillota</taxon>
        <taxon>Bacilli</taxon>
        <taxon>Lactobacillales</taxon>
        <taxon>Enterococcaceae</taxon>
        <taxon>Vagococcus</taxon>
    </lineage>
</organism>
<proteinExistence type="predicted"/>
<sequence length="146" mass="16763">MKYVKSLLLFVIATFSLTACTSSSYQQELTKHDWTLIRESEEQFPPLSVRFDHDKLISKIDSKSFNKKDKDYVGDDIAKKFAKQLSNNTETESRYTIDGDKITFKNTQLDIKGIYTMSHDGKDIILTPTDSVDNTDMIIKLVPKNK</sequence>
<comment type="caution">
    <text evidence="2">The sequence shown here is derived from an EMBL/GenBank/DDBJ whole genome shotgun (WGS) entry which is preliminary data.</text>
</comment>
<gene>
    <name evidence="2" type="ORF">CBF36_00740</name>
</gene>
<reference evidence="2 3" key="1">
    <citation type="submission" date="2017-05" db="EMBL/GenBank/DDBJ databases">
        <title>Vagococcus spp. assemblies.</title>
        <authorList>
            <person name="Gulvik C.A."/>
        </authorList>
    </citation>
    <scope>NUCLEOTIDE SEQUENCE [LARGE SCALE GENOMIC DNA]</scope>
    <source>
        <strain evidence="2 3">SS1994</strain>
    </source>
</reference>
<dbReference type="PROSITE" id="PS51257">
    <property type="entry name" value="PROKAR_LIPOPROTEIN"/>
    <property type="match status" value="1"/>
</dbReference>
<evidence type="ECO:0000313" key="3">
    <source>
        <dbReference type="Proteomes" id="UP000288490"/>
    </source>
</evidence>
<keyword evidence="1" id="KW-0732">Signal</keyword>
<name>A0A429ZRL8_9ENTE</name>
<keyword evidence="3" id="KW-1185">Reference proteome</keyword>
<feature type="signal peptide" evidence="1">
    <location>
        <begin position="1"/>
        <end position="21"/>
    </location>
</feature>
<dbReference type="AlphaFoldDB" id="A0A429ZRL8"/>
<accession>A0A429ZRL8</accession>
<dbReference type="Proteomes" id="UP000288490">
    <property type="component" value="Unassembled WGS sequence"/>
</dbReference>
<dbReference type="RefSeq" id="WP_125955732.1">
    <property type="nucleotide sequence ID" value="NZ_JAQEJV010000001.1"/>
</dbReference>
<evidence type="ECO:0000313" key="2">
    <source>
        <dbReference type="EMBL" id="RST96289.1"/>
    </source>
</evidence>
<dbReference type="OrthoDB" id="2200153at2"/>